<feature type="compositionally biased region" description="Low complexity" evidence="1">
    <location>
        <begin position="651"/>
        <end position="671"/>
    </location>
</feature>
<dbReference type="Proteomes" id="UP000013827">
    <property type="component" value="Unassembled WGS sequence"/>
</dbReference>
<dbReference type="HOGENOM" id="CLU_398191_0_0_1"/>
<feature type="compositionally biased region" description="Basic and acidic residues" evidence="1">
    <location>
        <begin position="237"/>
        <end position="251"/>
    </location>
</feature>
<feature type="compositionally biased region" description="Pro residues" evidence="1">
    <location>
        <begin position="549"/>
        <end position="578"/>
    </location>
</feature>
<proteinExistence type="predicted"/>
<keyword evidence="2" id="KW-1133">Transmembrane helix</keyword>
<feature type="region of interest" description="Disordered" evidence="1">
    <location>
        <begin position="483"/>
        <end position="614"/>
    </location>
</feature>
<reference evidence="3" key="2">
    <citation type="submission" date="2024-10" db="UniProtKB">
        <authorList>
            <consortium name="EnsemblProtists"/>
        </authorList>
    </citation>
    <scope>IDENTIFICATION</scope>
</reference>
<dbReference type="EnsemblProtists" id="EOD40852">
    <property type="protein sequence ID" value="EOD40852"/>
    <property type="gene ID" value="EMIHUDRAFT_222218"/>
</dbReference>
<evidence type="ECO:0000256" key="1">
    <source>
        <dbReference type="SAM" id="MobiDB-lite"/>
    </source>
</evidence>
<protein>
    <submittedName>
        <fullName evidence="3">Uncharacterized protein</fullName>
    </submittedName>
</protein>
<accession>A0A0D3KYL7</accession>
<evidence type="ECO:0000256" key="2">
    <source>
        <dbReference type="SAM" id="Phobius"/>
    </source>
</evidence>
<feature type="compositionally biased region" description="Low complexity" evidence="1">
    <location>
        <begin position="527"/>
        <end position="546"/>
    </location>
</feature>
<evidence type="ECO:0000313" key="3">
    <source>
        <dbReference type="EnsemblProtists" id="EOD40852"/>
    </source>
</evidence>
<feature type="compositionally biased region" description="Low complexity" evidence="1">
    <location>
        <begin position="507"/>
        <end position="518"/>
    </location>
</feature>
<feature type="region of interest" description="Disordered" evidence="1">
    <location>
        <begin position="230"/>
        <end position="251"/>
    </location>
</feature>
<organism evidence="3 4">
    <name type="scientific">Emiliania huxleyi (strain CCMP1516)</name>
    <dbReference type="NCBI Taxonomy" id="280463"/>
    <lineage>
        <taxon>Eukaryota</taxon>
        <taxon>Haptista</taxon>
        <taxon>Haptophyta</taxon>
        <taxon>Prymnesiophyceae</taxon>
        <taxon>Isochrysidales</taxon>
        <taxon>Noelaerhabdaceae</taxon>
        <taxon>Emiliania</taxon>
    </lineage>
</organism>
<dbReference type="RefSeq" id="XP_005793281.1">
    <property type="nucleotide sequence ID" value="XM_005793224.1"/>
</dbReference>
<feature type="transmembrane region" description="Helical" evidence="2">
    <location>
        <begin position="38"/>
        <end position="60"/>
    </location>
</feature>
<feature type="transmembrane region" description="Helical" evidence="2">
    <location>
        <begin position="80"/>
        <end position="100"/>
    </location>
</feature>
<keyword evidence="2" id="KW-0812">Transmembrane</keyword>
<feature type="compositionally biased region" description="Low complexity" evidence="1">
    <location>
        <begin position="579"/>
        <end position="592"/>
    </location>
</feature>
<feature type="region of interest" description="Disordered" evidence="1">
    <location>
        <begin position="629"/>
        <end position="692"/>
    </location>
</feature>
<keyword evidence="2" id="KW-0472">Membrane</keyword>
<feature type="transmembrane region" description="Helical" evidence="2">
    <location>
        <begin position="393"/>
        <end position="415"/>
    </location>
</feature>
<name>A0A0D3KYL7_EMIH1</name>
<evidence type="ECO:0000313" key="4">
    <source>
        <dbReference type="Proteomes" id="UP000013827"/>
    </source>
</evidence>
<dbReference type="PaxDb" id="2903-EOD40852"/>
<reference evidence="4" key="1">
    <citation type="journal article" date="2013" name="Nature">
        <title>Pan genome of the phytoplankton Emiliania underpins its global distribution.</title>
        <authorList>
            <person name="Read B.A."/>
            <person name="Kegel J."/>
            <person name="Klute M.J."/>
            <person name="Kuo A."/>
            <person name="Lefebvre S.C."/>
            <person name="Maumus F."/>
            <person name="Mayer C."/>
            <person name="Miller J."/>
            <person name="Monier A."/>
            <person name="Salamov A."/>
            <person name="Young J."/>
            <person name="Aguilar M."/>
            <person name="Claverie J.M."/>
            <person name="Frickenhaus S."/>
            <person name="Gonzalez K."/>
            <person name="Herman E.K."/>
            <person name="Lin Y.C."/>
            <person name="Napier J."/>
            <person name="Ogata H."/>
            <person name="Sarno A.F."/>
            <person name="Shmutz J."/>
            <person name="Schroeder D."/>
            <person name="de Vargas C."/>
            <person name="Verret F."/>
            <person name="von Dassow P."/>
            <person name="Valentin K."/>
            <person name="Van de Peer Y."/>
            <person name="Wheeler G."/>
            <person name="Dacks J.B."/>
            <person name="Delwiche C.F."/>
            <person name="Dyhrman S.T."/>
            <person name="Glockner G."/>
            <person name="John U."/>
            <person name="Richards T."/>
            <person name="Worden A.Z."/>
            <person name="Zhang X."/>
            <person name="Grigoriev I.V."/>
            <person name="Allen A.E."/>
            <person name="Bidle K."/>
            <person name="Borodovsky M."/>
            <person name="Bowler C."/>
            <person name="Brownlee C."/>
            <person name="Cock J.M."/>
            <person name="Elias M."/>
            <person name="Gladyshev V.N."/>
            <person name="Groth M."/>
            <person name="Guda C."/>
            <person name="Hadaegh A."/>
            <person name="Iglesias-Rodriguez M.D."/>
            <person name="Jenkins J."/>
            <person name="Jones B.M."/>
            <person name="Lawson T."/>
            <person name="Leese F."/>
            <person name="Lindquist E."/>
            <person name="Lobanov A."/>
            <person name="Lomsadze A."/>
            <person name="Malik S.B."/>
            <person name="Marsh M.E."/>
            <person name="Mackinder L."/>
            <person name="Mock T."/>
            <person name="Mueller-Roeber B."/>
            <person name="Pagarete A."/>
            <person name="Parker M."/>
            <person name="Probert I."/>
            <person name="Quesneville H."/>
            <person name="Raines C."/>
            <person name="Rensing S.A."/>
            <person name="Riano-Pachon D.M."/>
            <person name="Richier S."/>
            <person name="Rokitta S."/>
            <person name="Shiraiwa Y."/>
            <person name="Soanes D.M."/>
            <person name="van der Giezen M."/>
            <person name="Wahlund T.M."/>
            <person name="Williams B."/>
            <person name="Wilson W."/>
            <person name="Wolfe G."/>
            <person name="Wurch L.L."/>
        </authorList>
    </citation>
    <scope>NUCLEOTIDE SEQUENCE</scope>
</reference>
<dbReference type="AlphaFoldDB" id="A0A0D3KYL7"/>
<keyword evidence="4" id="KW-1185">Reference proteome</keyword>
<sequence length="692" mass="71630">MFETPSALRFQEGNRKKSGGFQGLNEPLLTSSSSRSSLAGAPAWWIAWAMLPVAVAQLLLGAGEKVLFARMAGATPNGALVVHTVLTLLNVLLYALLRLARAQSSAGQVPAQLRRLRPARLAAMGVLDALHSLLLIDSAASLRGITQAVLAQASLPFTVGFACIAWAHTAQLLDARYSQPVGGTSEALVSMELLKAPLKLEEYGELPGPDEAGIARAGSGVATICDPHCHPSPPARDYQRDRDYQREPASHSDAEDARVIYVVAVGVSVCSSTLKLASAPVDLLVLNSWLPLAQSAAGLLLGPLLLQALHGRPVAETLAHLGRSLGCLLSSLAQAMFDGPDKLDWGHSDRHDRPSDYYHPATVPAPVAATVGEAQLARGEDERWTCSAEVSRVLPLLLLFFITSSLWGGLSLLLLRWGPPSLLHAASVLLLPLTVLLFVRPGVGRYGSWFLAPPEPLGMQEAAAGAALVVALLVYHSGQILHGSEEGGDQGGGGSGGASPDEEEPHAAAAAEVPSLHPSAASYRSCTTASNSTSDATTTAASQQQTPLQPRPPALAPSDEPVPPLEQQPEVPPPPPAFVPAAAPVAGGYSPEPESPPSPLDRQLQMAPKPVAAGHAAYAAPFPSRVASDGLAEGLERDCSPTPGASSPRSPVRAGVAVPGAGPAALSPGGADSESIFSLSFPGGRGSPPDDE</sequence>
<feature type="transmembrane region" description="Helical" evidence="2">
    <location>
        <begin position="422"/>
        <end position="439"/>
    </location>
</feature>
<dbReference type="GeneID" id="17286122"/>
<dbReference type="KEGG" id="ehx:EMIHUDRAFT_222218"/>